<feature type="compositionally biased region" description="Basic residues" evidence="1">
    <location>
        <begin position="289"/>
        <end position="298"/>
    </location>
</feature>
<dbReference type="AlphaFoldDB" id="X6P8U2"/>
<accession>X6P8U2</accession>
<dbReference type="EMBL" id="ASPP01002527">
    <property type="protein sequence ID" value="ETO34474.1"/>
    <property type="molecule type" value="Genomic_DNA"/>
</dbReference>
<feature type="compositionally biased region" description="Polar residues" evidence="1">
    <location>
        <begin position="299"/>
        <end position="308"/>
    </location>
</feature>
<gene>
    <name evidence="2" type="ORF">RFI_02620</name>
</gene>
<dbReference type="Proteomes" id="UP000023152">
    <property type="component" value="Unassembled WGS sequence"/>
</dbReference>
<evidence type="ECO:0000313" key="3">
    <source>
        <dbReference type="Proteomes" id="UP000023152"/>
    </source>
</evidence>
<organism evidence="2 3">
    <name type="scientific">Reticulomyxa filosa</name>
    <dbReference type="NCBI Taxonomy" id="46433"/>
    <lineage>
        <taxon>Eukaryota</taxon>
        <taxon>Sar</taxon>
        <taxon>Rhizaria</taxon>
        <taxon>Retaria</taxon>
        <taxon>Foraminifera</taxon>
        <taxon>Monothalamids</taxon>
        <taxon>Reticulomyxidae</taxon>
        <taxon>Reticulomyxa</taxon>
    </lineage>
</organism>
<feature type="non-terminal residue" evidence="2">
    <location>
        <position position="501"/>
    </location>
</feature>
<feature type="region of interest" description="Disordered" evidence="1">
    <location>
        <begin position="227"/>
        <end position="249"/>
    </location>
</feature>
<name>X6P8U2_RETFI</name>
<proteinExistence type="predicted"/>
<evidence type="ECO:0000313" key="2">
    <source>
        <dbReference type="EMBL" id="ETO34474.1"/>
    </source>
</evidence>
<sequence>MNDLEHSPLTLQNEIVKVKTLDRKVNNINEALPENKLLELDGLEEDKENIMPNGLTSTWEANNVKINGIRSFSTSCRQDLENQLAVRLLDLEKAVASQAMEKPVETKVVVASHVCVDKENSDNSAIENAQLVRTIDRLDHTLKQRKRRDAEAEIEKMGQKGKYLDSHGLLEVRPLGKVVANQEPAERVQSEISKEKILVHKGDSSGVAPPDNRQPRPVRMEMDEENALKASERPDAIGGKGAKAEKVAQKGKDFDIPEKLAKKTGPDRKLAKNMATSYHHNTNTNSPKVKVKSNHVHKASNSQTSTGKPETKGNPKWIFPNEKNQQLMATPPPPPSQQEIKWTPLMDNLEGNAYRQSWSPIHAMQSQPLSPYSNGQRVTKPADTVEAGDYFSARSPLLQIPPRGGQIQPSPCDKTSKNWCDGEQIEVGNGKLVTKCGGRQTAMQMTQFDPPCDILKQMHCPSSIVLPRRIADGPNHPSSSPPPTTQVTTKQPQLLQLAEQQ</sequence>
<comment type="caution">
    <text evidence="2">The sequence shown here is derived from an EMBL/GenBank/DDBJ whole genome shotgun (WGS) entry which is preliminary data.</text>
</comment>
<protein>
    <submittedName>
        <fullName evidence="2">Uncharacterized protein</fullName>
    </submittedName>
</protein>
<feature type="compositionally biased region" description="Polar residues" evidence="1">
    <location>
        <begin position="277"/>
        <end position="287"/>
    </location>
</feature>
<feature type="region of interest" description="Disordered" evidence="1">
    <location>
        <begin position="277"/>
        <end position="315"/>
    </location>
</feature>
<feature type="region of interest" description="Disordered" evidence="1">
    <location>
        <begin position="467"/>
        <end position="491"/>
    </location>
</feature>
<keyword evidence="3" id="KW-1185">Reference proteome</keyword>
<reference evidence="2 3" key="1">
    <citation type="journal article" date="2013" name="Curr. Biol.">
        <title>The Genome of the Foraminiferan Reticulomyxa filosa.</title>
        <authorList>
            <person name="Glockner G."/>
            <person name="Hulsmann N."/>
            <person name="Schleicher M."/>
            <person name="Noegel A.A."/>
            <person name="Eichinger L."/>
            <person name="Gallinger C."/>
            <person name="Pawlowski J."/>
            <person name="Sierra R."/>
            <person name="Euteneuer U."/>
            <person name="Pillet L."/>
            <person name="Moustafa A."/>
            <person name="Platzer M."/>
            <person name="Groth M."/>
            <person name="Szafranski K."/>
            <person name="Schliwa M."/>
        </authorList>
    </citation>
    <scope>NUCLEOTIDE SEQUENCE [LARGE SCALE GENOMIC DNA]</scope>
</reference>
<feature type="region of interest" description="Disordered" evidence="1">
    <location>
        <begin position="395"/>
        <end position="414"/>
    </location>
</feature>
<evidence type="ECO:0000256" key="1">
    <source>
        <dbReference type="SAM" id="MobiDB-lite"/>
    </source>
</evidence>